<reference evidence="2" key="1">
    <citation type="journal article" date="2021" name="PeerJ">
        <title>Extensive microbial diversity within the chicken gut microbiome revealed by metagenomics and culture.</title>
        <authorList>
            <person name="Gilroy R."/>
            <person name="Ravi A."/>
            <person name="Getino M."/>
            <person name="Pursley I."/>
            <person name="Horton D.L."/>
            <person name="Alikhan N.F."/>
            <person name="Baker D."/>
            <person name="Gharbi K."/>
            <person name="Hall N."/>
            <person name="Watson M."/>
            <person name="Adriaenssens E.M."/>
            <person name="Foster-Nyarko E."/>
            <person name="Jarju S."/>
            <person name="Secka A."/>
            <person name="Antonio M."/>
            <person name="Oren A."/>
            <person name="Chaudhuri R.R."/>
            <person name="La Ragione R."/>
            <person name="Hildebrand F."/>
            <person name="Pallen M.J."/>
        </authorList>
    </citation>
    <scope>NUCLEOTIDE SEQUENCE</scope>
    <source>
        <strain evidence="2">CHK188-4685</strain>
    </source>
</reference>
<name>A0A9D2L648_9FIRM</name>
<reference evidence="2" key="2">
    <citation type="submission" date="2021-04" db="EMBL/GenBank/DDBJ databases">
        <authorList>
            <person name="Gilroy R."/>
        </authorList>
    </citation>
    <scope>NUCLEOTIDE SEQUENCE</scope>
    <source>
        <strain evidence="2">CHK188-4685</strain>
    </source>
</reference>
<dbReference type="Proteomes" id="UP000886804">
    <property type="component" value="Unassembled WGS sequence"/>
</dbReference>
<feature type="domain" description="IrrE N-terminal-like" evidence="1">
    <location>
        <begin position="86"/>
        <end position="142"/>
    </location>
</feature>
<dbReference type="AlphaFoldDB" id="A0A9D2L648"/>
<dbReference type="InterPro" id="IPR010359">
    <property type="entry name" value="IrrE_HExxH"/>
</dbReference>
<proteinExistence type="predicted"/>
<dbReference type="EMBL" id="DWYS01000028">
    <property type="protein sequence ID" value="HJB06660.1"/>
    <property type="molecule type" value="Genomic_DNA"/>
</dbReference>
<organism evidence="2 3">
    <name type="scientific">Candidatus Enterocloster faecavium</name>
    <dbReference type="NCBI Taxonomy" id="2838560"/>
    <lineage>
        <taxon>Bacteria</taxon>
        <taxon>Bacillati</taxon>
        <taxon>Bacillota</taxon>
        <taxon>Clostridia</taxon>
        <taxon>Lachnospirales</taxon>
        <taxon>Lachnospiraceae</taxon>
        <taxon>Enterocloster</taxon>
    </lineage>
</organism>
<evidence type="ECO:0000259" key="1">
    <source>
        <dbReference type="Pfam" id="PF06114"/>
    </source>
</evidence>
<gene>
    <name evidence="2" type="ORF">H9716_02205</name>
</gene>
<dbReference type="Gene3D" id="1.10.10.2910">
    <property type="match status" value="1"/>
</dbReference>
<sequence>MIYLAKPTSRREIRMAANLVRKIQGDEGLYFDIMRFLEQTLPIIQPGFSLCVKPKQEMGECHGLTFPEQKEIWLREDIYDGAMEGKGRDRLTAAHELFHLLFHAKNQIGFARTGGGEIPAYKNPEWQADAFGGELLIPYDKAMHLTIPQIIASCGVSEKAARFQFRKMHSM</sequence>
<evidence type="ECO:0000313" key="2">
    <source>
        <dbReference type="EMBL" id="HJB06660.1"/>
    </source>
</evidence>
<dbReference type="Pfam" id="PF06114">
    <property type="entry name" value="Peptidase_M78"/>
    <property type="match status" value="1"/>
</dbReference>
<comment type="caution">
    <text evidence="2">The sequence shown here is derived from an EMBL/GenBank/DDBJ whole genome shotgun (WGS) entry which is preliminary data.</text>
</comment>
<protein>
    <submittedName>
        <fullName evidence="2">ImmA/IrrE family metallo-endopeptidase</fullName>
    </submittedName>
</protein>
<evidence type="ECO:0000313" key="3">
    <source>
        <dbReference type="Proteomes" id="UP000886804"/>
    </source>
</evidence>
<accession>A0A9D2L648</accession>